<evidence type="ECO:0000256" key="1">
    <source>
        <dbReference type="ARBA" id="ARBA00007358"/>
    </source>
</evidence>
<dbReference type="EMBL" id="BQXS01005340">
    <property type="protein sequence ID" value="GKT37853.1"/>
    <property type="molecule type" value="Genomic_DNA"/>
</dbReference>
<dbReference type="InterPro" id="IPR039697">
    <property type="entry name" value="Alcohol_dehydrogenase_Fe"/>
</dbReference>
<name>A0ABQ5KZM5_9EUKA</name>
<dbReference type="PANTHER" id="PTHR11496:SF102">
    <property type="entry name" value="ALCOHOL DEHYDROGENASE 4"/>
    <property type="match status" value="1"/>
</dbReference>
<dbReference type="SUPFAM" id="SSF56796">
    <property type="entry name" value="Dehydroquinate synthase-like"/>
    <property type="match status" value="1"/>
</dbReference>
<feature type="non-terminal residue" evidence="4">
    <location>
        <position position="116"/>
    </location>
</feature>
<comment type="caution">
    <text evidence="4">The sequence shown here is derived from an EMBL/GenBank/DDBJ whole genome shotgun (WGS) entry which is preliminary data.</text>
</comment>
<gene>
    <name evidence="4" type="ORF">ADUPG1_003791</name>
</gene>
<reference evidence="4" key="1">
    <citation type="submission" date="2022-03" db="EMBL/GenBank/DDBJ databases">
        <title>Draft genome sequence of Aduncisulcus paluster, a free-living microaerophilic Fornicata.</title>
        <authorList>
            <person name="Yuyama I."/>
            <person name="Kume K."/>
            <person name="Tamura T."/>
            <person name="Inagaki Y."/>
            <person name="Hashimoto T."/>
        </authorList>
    </citation>
    <scope>NUCLEOTIDE SEQUENCE</scope>
    <source>
        <strain evidence="4">NY0171</strain>
    </source>
</reference>
<dbReference type="Proteomes" id="UP001057375">
    <property type="component" value="Unassembled WGS sequence"/>
</dbReference>
<evidence type="ECO:0000256" key="2">
    <source>
        <dbReference type="ARBA" id="ARBA00023002"/>
    </source>
</evidence>
<evidence type="ECO:0000313" key="4">
    <source>
        <dbReference type="EMBL" id="GKT37853.1"/>
    </source>
</evidence>
<sequence length="116" mass="12293">MNFQFSTAPKIVFGPDVARSIPEHAAAKGNNACLVTGNSPQRIQWLIDELQEKELSLHIVSIAGEPDTELIAGHAAEARANNCDIVVAVGGGSVLDAGKAIAALIPNKRDVFDYLE</sequence>
<evidence type="ECO:0000313" key="5">
    <source>
        <dbReference type="Proteomes" id="UP001057375"/>
    </source>
</evidence>
<accession>A0ABQ5KZM5</accession>
<protein>
    <submittedName>
        <fullName evidence="4">Iron-type alcohol dehydrogenase-like protein</fullName>
    </submittedName>
</protein>
<proteinExistence type="inferred from homology"/>
<evidence type="ECO:0000259" key="3">
    <source>
        <dbReference type="Pfam" id="PF00465"/>
    </source>
</evidence>
<dbReference type="Gene3D" id="3.40.50.1970">
    <property type="match status" value="1"/>
</dbReference>
<dbReference type="InterPro" id="IPR001670">
    <property type="entry name" value="ADH_Fe/GldA"/>
</dbReference>
<organism evidence="4 5">
    <name type="scientific">Aduncisulcus paluster</name>
    <dbReference type="NCBI Taxonomy" id="2918883"/>
    <lineage>
        <taxon>Eukaryota</taxon>
        <taxon>Metamonada</taxon>
        <taxon>Carpediemonas-like organisms</taxon>
        <taxon>Aduncisulcus</taxon>
    </lineage>
</organism>
<keyword evidence="2" id="KW-0560">Oxidoreductase</keyword>
<comment type="similarity">
    <text evidence="1">Belongs to the iron-containing alcohol dehydrogenase family.</text>
</comment>
<keyword evidence="5" id="KW-1185">Reference proteome</keyword>
<feature type="domain" description="Alcohol dehydrogenase iron-type/glycerol dehydrogenase GldA" evidence="3">
    <location>
        <begin position="9"/>
        <end position="115"/>
    </location>
</feature>
<dbReference type="Pfam" id="PF00465">
    <property type="entry name" value="Fe-ADH"/>
    <property type="match status" value="1"/>
</dbReference>
<dbReference type="PANTHER" id="PTHR11496">
    <property type="entry name" value="ALCOHOL DEHYDROGENASE"/>
    <property type="match status" value="1"/>
</dbReference>